<sequence>MMLRQAVFWLQREHFPWPVRLLAGQLSPLHPIQVTRAYEGGTVPFGSGDRAQLQQILDQLSRLATEVAAIKQQAADQQHILDQLRHDTTAAINSGLADIRSVARDAMTRTTDLVGGRLTHVSNEIVAIRSAVTQIDGQLRATASHAAAAPEPASAADPEPSSHLLAGPDPEPVSDPEAGSETEAEPSSPDPAVLRAAAGIAHAIVEAHRDTWAFLIQTAGNEQHFHIPGKVDDHEGFVSVRFSGPSLVAALTSLNHIAQTAANPVTQAIASHIQQKITSAVHEIIAHPSTDPEGKPVRIVIDDRAAPAEPAHTTTAA</sequence>
<dbReference type="Proteomes" id="UP001499989">
    <property type="component" value="Unassembled WGS sequence"/>
</dbReference>
<comment type="caution">
    <text evidence="2">The sequence shown here is derived from an EMBL/GenBank/DDBJ whole genome shotgun (WGS) entry which is preliminary data.</text>
</comment>
<feature type="compositionally biased region" description="Low complexity" evidence="1">
    <location>
        <begin position="142"/>
        <end position="163"/>
    </location>
</feature>
<proteinExistence type="predicted"/>
<evidence type="ECO:0000313" key="2">
    <source>
        <dbReference type="EMBL" id="GAA2702639.1"/>
    </source>
</evidence>
<name>A0ABN3TIU2_9ACTN</name>
<feature type="region of interest" description="Disordered" evidence="1">
    <location>
        <begin position="142"/>
        <end position="190"/>
    </location>
</feature>
<keyword evidence="3" id="KW-1185">Reference proteome</keyword>
<feature type="compositionally biased region" description="Acidic residues" evidence="1">
    <location>
        <begin position="172"/>
        <end position="184"/>
    </location>
</feature>
<accession>A0ABN3TIU2</accession>
<evidence type="ECO:0000313" key="3">
    <source>
        <dbReference type="Proteomes" id="UP001499989"/>
    </source>
</evidence>
<evidence type="ECO:0000256" key="1">
    <source>
        <dbReference type="SAM" id="MobiDB-lite"/>
    </source>
</evidence>
<gene>
    <name evidence="2" type="ORF">GCM10010310_73750</name>
</gene>
<dbReference type="EMBL" id="BAAASK010000038">
    <property type="protein sequence ID" value="GAA2702639.1"/>
    <property type="molecule type" value="Genomic_DNA"/>
</dbReference>
<protein>
    <submittedName>
        <fullName evidence="2">Uncharacterized protein</fullName>
    </submittedName>
</protein>
<organism evidence="2 3">
    <name type="scientific">Streptomyces violaceolatus</name>
    <dbReference type="NCBI Taxonomy" id="67378"/>
    <lineage>
        <taxon>Bacteria</taxon>
        <taxon>Bacillati</taxon>
        <taxon>Actinomycetota</taxon>
        <taxon>Actinomycetes</taxon>
        <taxon>Kitasatosporales</taxon>
        <taxon>Streptomycetaceae</taxon>
        <taxon>Streptomyces</taxon>
        <taxon>Streptomyces violaceoruber group</taxon>
    </lineage>
</organism>
<reference evidence="2 3" key="1">
    <citation type="journal article" date="2019" name="Int. J. Syst. Evol. Microbiol.">
        <title>The Global Catalogue of Microorganisms (GCM) 10K type strain sequencing project: providing services to taxonomists for standard genome sequencing and annotation.</title>
        <authorList>
            <consortium name="The Broad Institute Genomics Platform"/>
            <consortium name="The Broad Institute Genome Sequencing Center for Infectious Disease"/>
            <person name="Wu L."/>
            <person name="Ma J."/>
        </authorList>
    </citation>
    <scope>NUCLEOTIDE SEQUENCE [LARGE SCALE GENOMIC DNA]</scope>
    <source>
        <strain evidence="2 3">JCM 4531</strain>
    </source>
</reference>